<dbReference type="Bgee" id="ENSDARG00000020548">
    <property type="expression patterns" value="Expressed in pharyngeal gill and 3 other cell types or tissues"/>
</dbReference>
<dbReference type="ZFIN" id="ZDB-GENE-131121-133">
    <property type="gene designation" value="si:dkey-77f5.10"/>
</dbReference>
<sequence>MSSTVMPVGSSTFIIQLQPAAQTPAGHANVPVSLQQLAGAPSLTELKAFLKSQPKALGTVQIMIGLLTLLFGIVSVIYVNSPFAGLGCPFWGSVIYISTGSLCIAAENRLNSPSSLCLVKGSLGMNIISAIIAGFSIILLAMDLTVNSMYSFWDYSGHYDYYRYFYLTLSMGISGVLLVFAILECIISIFLSASACKATCCSPQVQFMSQVITSQTHLHDSSEIAVICNPATHPAESAPIYSNCD</sequence>
<dbReference type="KEGG" id="dre:100537382"/>
<evidence type="ECO:0000313" key="1">
    <source>
        <dbReference type="Proteomes" id="UP000000437"/>
    </source>
</evidence>
<dbReference type="GO" id="GO:0016020">
    <property type="term" value="C:membrane"/>
    <property type="evidence" value="ECO:0007669"/>
    <property type="project" value="UniProtKB-SubCell"/>
</dbReference>
<dbReference type="PANTHER" id="PTHR23320:SF128">
    <property type="entry name" value="MEMBRANE-SPANNING 4-DOMAINS SUBFAMILY A MEMBER 4A"/>
    <property type="match status" value="1"/>
</dbReference>
<dbReference type="PaxDb" id="7955-ENSDARP00000129256"/>
<evidence type="ECO:0000313" key="3">
    <source>
        <dbReference type="ZFIN" id="ZDB-GENE-131121-133"/>
    </source>
</evidence>
<gene>
    <name evidence="2 3" type="primary">si:dkey-77f5.10</name>
</gene>
<reference evidence="2" key="1">
    <citation type="submission" date="2025-08" db="UniProtKB">
        <authorList>
            <consortium name="RefSeq"/>
        </authorList>
    </citation>
    <scope>IDENTIFICATION</scope>
    <source>
        <strain evidence="2">Tuebingen</strain>
        <tissue evidence="2">Fibroblasts and whole tissue</tissue>
    </source>
</reference>
<dbReference type="eggNOG" id="ENOG502S3XD">
    <property type="taxonomic scope" value="Eukaryota"/>
</dbReference>
<dbReference type="RefSeq" id="XP_003200040.3">
    <property type="nucleotide sequence ID" value="XM_003199992.7"/>
</dbReference>
<dbReference type="AGR" id="ZFIN:ZDB-GENE-131121-133"/>
<dbReference type="InterPro" id="IPR007237">
    <property type="entry name" value="CD20-like"/>
</dbReference>
<proteinExistence type="predicted"/>
<dbReference type="PANTHER" id="PTHR23320">
    <property type="entry name" value="MEMBRANE-SPANNING 4-DOMAINS SUBFAMILY A MS4A -RELATED"/>
    <property type="match status" value="1"/>
</dbReference>
<dbReference type="OrthoDB" id="10071849at2759"/>
<dbReference type="Pfam" id="PF04103">
    <property type="entry name" value="CD20"/>
    <property type="match status" value="1"/>
</dbReference>
<accession>A0ACD6B749</accession>
<dbReference type="Proteomes" id="UP000000437">
    <property type="component" value="Chromosome 15"/>
</dbReference>
<dbReference type="OMA" id="FICHASP"/>
<protein>
    <submittedName>
        <fullName evidence="2">Membrane-spanning 4-domains subfamily A member 8</fullName>
    </submittedName>
</protein>
<evidence type="ECO:0000313" key="2">
    <source>
        <dbReference type="RefSeq" id="XP_003200040.3"/>
    </source>
</evidence>
<name>A0ACD6B749_DANRE</name>
<dbReference type="InterPro" id="IPR030417">
    <property type="entry name" value="MS4A"/>
</dbReference>
<dbReference type="GeneTree" id="ENSGT00940000163727"/>
<keyword evidence="1" id="KW-1185">Reference proteome</keyword>
<organism evidence="1 2">
    <name type="scientific">Danio rerio</name>
    <name type="common">Zebrafish</name>
    <name type="synonym">Brachydanio rerio</name>
    <dbReference type="NCBI Taxonomy" id="7955"/>
    <lineage>
        <taxon>Eukaryota</taxon>
        <taxon>Metazoa</taxon>
        <taxon>Chordata</taxon>
        <taxon>Craniata</taxon>
        <taxon>Vertebrata</taxon>
        <taxon>Euteleostomi</taxon>
        <taxon>Actinopterygii</taxon>
        <taxon>Neopterygii</taxon>
        <taxon>Teleostei</taxon>
        <taxon>Ostariophysi</taxon>
        <taxon>Cypriniformes</taxon>
        <taxon>Danionidae</taxon>
        <taxon>Danioninae</taxon>
        <taxon>Danio</taxon>
    </lineage>
</organism>